<dbReference type="InterPro" id="IPR012645">
    <property type="entry name" value="CHP02301"/>
</dbReference>
<evidence type="ECO:0008006" key="2">
    <source>
        <dbReference type="Google" id="ProtNLM"/>
    </source>
</evidence>
<dbReference type="EMBL" id="LAZR01000065">
    <property type="protein sequence ID" value="KKN96247.1"/>
    <property type="molecule type" value="Genomic_DNA"/>
</dbReference>
<organism evidence="1">
    <name type="scientific">marine sediment metagenome</name>
    <dbReference type="NCBI Taxonomy" id="412755"/>
    <lineage>
        <taxon>unclassified sequences</taxon>
        <taxon>metagenomes</taxon>
        <taxon>ecological metagenomes</taxon>
    </lineage>
</organism>
<name>A0A0F9V914_9ZZZZ</name>
<reference evidence="1" key="1">
    <citation type="journal article" date="2015" name="Nature">
        <title>Complex archaea that bridge the gap between prokaryotes and eukaryotes.</title>
        <authorList>
            <person name="Spang A."/>
            <person name="Saw J.H."/>
            <person name="Jorgensen S.L."/>
            <person name="Zaremba-Niedzwiedzka K."/>
            <person name="Martijn J."/>
            <person name="Lind A.E."/>
            <person name="van Eijk R."/>
            <person name="Schleper C."/>
            <person name="Guy L."/>
            <person name="Ettema T.J."/>
        </authorList>
    </citation>
    <scope>NUCLEOTIDE SEQUENCE</scope>
</reference>
<gene>
    <name evidence="1" type="ORF">LCGC14_0168400</name>
</gene>
<dbReference type="Pfam" id="PF09539">
    <property type="entry name" value="DUF2385"/>
    <property type="match status" value="1"/>
</dbReference>
<accession>A0A0F9V914</accession>
<proteinExistence type="predicted"/>
<protein>
    <recommendedName>
        <fullName evidence="2">TIGR02301 family protein</fullName>
    </recommendedName>
</protein>
<comment type="caution">
    <text evidence="1">The sequence shown here is derived from an EMBL/GenBank/DDBJ whole genome shotgun (WGS) entry which is preliminary data.</text>
</comment>
<evidence type="ECO:0000313" key="1">
    <source>
        <dbReference type="EMBL" id="KKN96247.1"/>
    </source>
</evidence>
<dbReference type="AlphaFoldDB" id="A0A0F9V914"/>
<dbReference type="NCBIfam" id="TIGR02301">
    <property type="entry name" value="TIGR02301 family protein"/>
    <property type="match status" value="1"/>
</dbReference>
<sequence length="152" mass="16376">MRLRVSFSAIAIAAVLLGSVGGTDLHAQTAETPAQQEGVVDAEEAPAAVAPIDAPYMKSLNRLASILGSMHFLRTLCNDPQAAVWREKMRELIEAQAPNDADRRHLVASFNGGYRAFESTYRSCTPAARVAVNRYQGEGATLAREIGARYGN</sequence>